<evidence type="ECO:0000256" key="12">
    <source>
        <dbReference type="SAM" id="MobiDB-lite"/>
    </source>
</evidence>
<dbReference type="KEGG" id="hut:Huta_1605"/>
<comment type="catalytic activity">
    <reaction evidence="11">
        <text>L-seryl-[protein] + ATP = O-phospho-L-seryl-[protein] + ADP + H(+)</text>
        <dbReference type="Rhea" id="RHEA:17989"/>
        <dbReference type="Rhea" id="RHEA-COMP:9863"/>
        <dbReference type="Rhea" id="RHEA-COMP:11604"/>
        <dbReference type="ChEBI" id="CHEBI:15378"/>
        <dbReference type="ChEBI" id="CHEBI:29999"/>
        <dbReference type="ChEBI" id="CHEBI:30616"/>
        <dbReference type="ChEBI" id="CHEBI:83421"/>
        <dbReference type="ChEBI" id="CHEBI:456216"/>
        <dbReference type="EC" id="2.7.11.1"/>
    </reaction>
</comment>
<dbReference type="InterPro" id="IPR051272">
    <property type="entry name" value="RIO-type_Ser/Thr_kinase"/>
</dbReference>
<evidence type="ECO:0000256" key="4">
    <source>
        <dbReference type="ARBA" id="ARBA00022679"/>
    </source>
</evidence>
<dbReference type="SUPFAM" id="SSF56112">
    <property type="entry name" value="Protein kinase-like (PK-like)"/>
    <property type="match status" value="1"/>
</dbReference>
<evidence type="ECO:0000313" key="15">
    <source>
        <dbReference type="Proteomes" id="UP000002071"/>
    </source>
</evidence>
<proteinExistence type="inferred from homology"/>
<evidence type="ECO:0000256" key="9">
    <source>
        <dbReference type="ARBA" id="ARBA00022842"/>
    </source>
</evidence>
<dbReference type="OrthoDB" id="31344at2157"/>
<keyword evidence="9" id="KW-0460">Magnesium</keyword>
<dbReference type="RefSeq" id="WP_015789352.1">
    <property type="nucleotide sequence ID" value="NC_013158.1"/>
</dbReference>
<dbReference type="GO" id="GO:0005524">
    <property type="term" value="F:ATP binding"/>
    <property type="evidence" value="ECO:0007669"/>
    <property type="project" value="UniProtKB-KW"/>
</dbReference>
<dbReference type="PROSITE" id="PS01245">
    <property type="entry name" value="RIO1"/>
    <property type="match status" value="1"/>
</dbReference>
<dbReference type="GO" id="GO:0004674">
    <property type="term" value="F:protein serine/threonine kinase activity"/>
    <property type="evidence" value="ECO:0007669"/>
    <property type="project" value="UniProtKB-KW"/>
</dbReference>
<keyword evidence="15" id="KW-1185">Reference proteome</keyword>
<evidence type="ECO:0000256" key="2">
    <source>
        <dbReference type="ARBA" id="ARBA00012513"/>
    </source>
</evidence>
<dbReference type="CDD" id="cd05145">
    <property type="entry name" value="RIO1_like"/>
    <property type="match status" value="1"/>
</dbReference>
<dbReference type="STRING" id="519442.Huta_1605"/>
<sequence>MTEFGLIDDEGAELPGDEFEEIDVADTEADRIARRRDREFSEFRKRIKNTEQFKVEASVFDDATFAALYKLVQDGYIEAFGAPISTGKEANVYTALSGAQSRSAPDESSRPDRRSAESKAAEPRDYGDEPEPRDDGGRGTKGGHEVAVKVYRINASDFKDMRGYLDGDPRFEGIGSDKKKVVTAWVRKEFANLKRAQQAGVRVPNPIAVERNVLVMEYIATDAEGRAKRLNEVHIENPETAFEVLREYMRRLHAAGLVHGDLSEYNVVFHEGELVVIDLGQAVTVHSPNAEDFLRRDCQNVANFFAGQGVEVTADALYDYVTDDEQQDYGSSAASKDT</sequence>
<comment type="similarity">
    <text evidence="1">Belongs to the protein kinase superfamily. RIO-type Ser/Thr kinase family.</text>
</comment>
<keyword evidence="4 14" id="KW-0808">Transferase</keyword>
<evidence type="ECO:0000256" key="3">
    <source>
        <dbReference type="ARBA" id="ARBA00022527"/>
    </source>
</evidence>
<reference evidence="14 15" key="1">
    <citation type="journal article" date="2009" name="Stand. Genomic Sci.">
        <title>Complete genome sequence of Halorhabdus utahensis type strain (AX-2).</title>
        <authorList>
            <person name="Anderson I."/>
            <person name="Tindall B.J."/>
            <person name="Pomrenke H."/>
            <person name="Goker M."/>
            <person name="Lapidus A."/>
            <person name="Nolan M."/>
            <person name="Copeland A."/>
            <person name="Glavina Del Rio T."/>
            <person name="Chen F."/>
            <person name="Tice H."/>
            <person name="Cheng J.F."/>
            <person name="Lucas S."/>
            <person name="Chertkov O."/>
            <person name="Bruce D."/>
            <person name="Brettin T."/>
            <person name="Detter J.C."/>
            <person name="Han C."/>
            <person name="Goodwin L."/>
            <person name="Land M."/>
            <person name="Hauser L."/>
            <person name="Chang Y.J."/>
            <person name="Jeffries C.D."/>
            <person name="Pitluck S."/>
            <person name="Pati A."/>
            <person name="Mavromatis K."/>
            <person name="Ivanova N."/>
            <person name="Ovchinnikova G."/>
            <person name="Chen A."/>
            <person name="Palaniappan K."/>
            <person name="Chain P."/>
            <person name="Rohde M."/>
            <person name="Bristow J."/>
            <person name="Eisen J.A."/>
            <person name="Markowitz V."/>
            <person name="Hugenholtz P."/>
            <person name="Kyrpides N.C."/>
            <person name="Klenk H.P."/>
        </authorList>
    </citation>
    <scope>NUCLEOTIDE SEQUENCE [LARGE SCALE GENOMIC DNA]</scope>
    <source>
        <strain evidence="15">DSM 12940 / JCM 11049 / AX-2</strain>
    </source>
</reference>
<dbReference type="InterPro" id="IPR008266">
    <property type="entry name" value="Tyr_kinase_AS"/>
</dbReference>
<dbReference type="InterPro" id="IPR000719">
    <property type="entry name" value="Prot_kinase_dom"/>
</dbReference>
<evidence type="ECO:0000256" key="11">
    <source>
        <dbReference type="ARBA" id="ARBA00048679"/>
    </source>
</evidence>
<dbReference type="eggNOG" id="arCOG01180">
    <property type="taxonomic scope" value="Archaea"/>
</dbReference>
<evidence type="ECO:0000313" key="14">
    <source>
        <dbReference type="EMBL" id="ACV11779.1"/>
    </source>
</evidence>
<keyword evidence="6" id="KW-0547">Nucleotide-binding</keyword>
<dbReference type="HOGENOM" id="CLU_018693_3_3_2"/>
<dbReference type="PANTHER" id="PTHR45723">
    <property type="entry name" value="SERINE/THREONINE-PROTEIN KINASE RIO1"/>
    <property type="match status" value="1"/>
</dbReference>
<dbReference type="Gene3D" id="1.10.510.10">
    <property type="entry name" value="Transferase(Phosphotransferase) domain 1"/>
    <property type="match status" value="1"/>
</dbReference>
<dbReference type="GeneID" id="8383884"/>
<accession>C7NQ35</accession>
<comment type="catalytic activity">
    <reaction evidence="10">
        <text>L-threonyl-[protein] + ATP = O-phospho-L-threonyl-[protein] + ADP + H(+)</text>
        <dbReference type="Rhea" id="RHEA:46608"/>
        <dbReference type="Rhea" id="RHEA-COMP:11060"/>
        <dbReference type="Rhea" id="RHEA-COMP:11605"/>
        <dbReference type="ChEBI" id="CHEBI:15378"/>
        <dbReference type="ChEBI" id="CHEBI:30013"/>
        <dbReference type="ChEBI" id="CHEBI:30616"/>
        <dbReference type="ChEBI" id="CHEBI:61977"/>
        <dbReference type="ChEBI" id="CHEBI:456216"/>
        <dbReference type="EC" id="2.7.11.1"/>
    </reaction>
</comment>
<dbReference type="EMBL" id="CP001687">
    <property type="protein sequence ID" value="ACV11779.1"/>
    <property type="molecule type" value="Genomic_DNA"/>
</dbReference>
<gene>
    <name evidence="14" type="ordered locus">Huta_1605</name>
</gene>
<dbReference type="PROSITE" id="PS50011">
    <property type="entry name" value="PROTEIN_KINASE_DOM"/>
    <property type="match status" value="1"/>
</dbReference>
<evidence type="ECO:0000256" key="6">
    <source>
        <dbReference type="ARBA" id="ARBA00022741"/>
    </source>
</evidence>
<dbReference type="SMART" id="SM00090">
    <property type="entry name" value="RIO"/>
    <property type="match status" value="1"/>
</dbReference>
<keyword evidence="7 14" id="KW-0418">Kinase</keyword>
<evidence type="ECO:0000256" key="8">
    <source>
        <dbReference type="ARBA" id="ARBA00022840"/>
    </source>
</evidence>
<keyword evidence="5" id="KW-0479">Metal-binding</keyword>
<evidence type="ECO:0000256" key="1">
    <source>
        <dbReference type="ARBA" id="ARBA00009196"/>
    </source>
</evidence>
<feature type="domain" description="Protein kinase" evidence="13">
    <location>
        <begin position="78"/>
        <end position="338"/>
    </location>
</feature>
<organism evidence="14 15">
    <name type="scientific">Halorhabdus utahensis (strain DSM 12940 / JCM 11049 / AX-2)</name>
    <dbReference type="NCBI Taxonomy" id="519442"/>
    <lineage>
        <taxon>Archaea</taxon>
        <taxon>Methanobacteriati</taxon>
        <taxon>Methanobacteriota</taxon>
        <taxon>Stenosarchaea group</taxon>
        <taxon>Halobacteria</taxon>
        <taxon>Halobacteriales</taxon>
        <taxon>Haloarculaceae</taxon>
        <taxon>Halorhabdus</taxon>
    </lineage>
</organism>
<evidence type="ECO:0000256" key="10">
    <source>
        <dbReference type="ARBA" id="ARBA00047899"/>
    </source>
</evidence>
<dbReference type="Gene3D" id="3.30.200.20">
    <property type="entry name" value="Phosphorylase Kinase, domain 1"/>
    <property type="match status" value="1"/>
</dbReference>
<evidence type="ECO:0000256" key="5">
    <source>
        <dbReference type="ARBA" id="ARBA00022723"/>
    </source>
</evidence>
<dbReference type="GO" id="GO:0046872">
    <property type="term" value="F:metal ion binding"/>
    <property type="evidence" value="ECO:0007669"/>
    <property type="project" value="UniProtKB-KW"/>
</dbReference>
<dbReference type="InterPro" id="IPR011009">
    <property type="entry name" value="Kinase-like_dom_sf"/>
</dbReference>
<dbReference type="EC" id="2.7.11.1" evidence="2"/>
<dbReference type="InterPro" id="IPR000687">
    <property type="entry name" value="RIO_kinase"/>
</dbReference>
<feature type="compositionally biased region" description="Basic and acidic residues" evidence="12">
    <location>
        <begin position="104"/>
        <end position="127"/>
    </location>
</feature>
<dbReference type="InterPro" id="IPR018935">
    <property type="entry name" value="RIO_kinase_CS"/>
</dbReference>
<evidence type="ECO:0000256" key="7">
    <source>
        <dbReference type="ARBA" id="ARBA00022777"/>
    </source>
</evidence>
<name>C7NQ35_HALUD</name>
<feature type="compositionally biased region" description="Basic and acidic residues" evidence="12">
    <location>
        <begin position="133"/>
        <end position="143"/>
    </location>
</feature>
<keyword evidence="3 14" id="KW-0723">Serine/threonine-protein kinase</keyword>
<protein>
    <recommendedName>
        <fullName evidence="2">non-specific serine/threonine protein kinase</fullName>
        <ecNumber evidence="2">2.7.11.1</ecNumber>
    </recommendedName>
</protein>
<feature type="region of interest" description="Disordered" evidence="12">
    <location>
        <begin position="96"/>
        <end position="143"/>
    </location>
</feature>
<dbReference type="Pfam" id="PF01163">
    <property type="entry name" value="RIO1"/>
    <property type="match status" value="1"/>
</dbReference>
<dbReference type="Proteomes" id="UP000002071">
    <property type="component" value="Chromosome"/>
</dbReference>
<dbReference type="InterPro" id="IPR018934">
    <property type="entry name" value="RIO_dom"/>
</dbReference>
<dbReference type="PROSITE" id="PS00109">
    <property type="entry name" value="PROTEIN_KINASE_TYR"/>
    <property type="match status" value="1"/>
</dbReference>
<evidence type="ECO:0000259" key="13">
    <source>
        <dbReference type="PROSITE" id="PS50011"/>
    </source>
</evidence>
<dbReference type="GO" id="GO:0106310">
    <property type="term" value="F:protein serine kinase activity"/>
    <property type="evidence" value="ECO:0007669"/>
    <property type="project" value="RHEA"/>
</dbReference>
<dbReference type="AlphaFoldDB" id="C7NQ35"/>
<keyword evidence="8" id="KW-0067">ATP-binding</keyword>